<dbReference type="PROSITE" id="PS50109">
    <property type="entry name" value="HIS_KIN"/>
    <property type="match status" value="1"/>
</dbReference>
<keyword evidence="7" id="KW-0812">Transmembrane</keyword>
<dbReference type="PANTHER" id="PTHR43047:SF72">
    <property type="entry name" value="OSMOSENSING HISTIDINE PROTEIN KINASE SLN1"/>
    <property type="match status" value="1"/>
</dbReference>
<evidence type="ECO:0000313" key="10">
    <source>
        <dbReference type="Proteomes" id="UP000028194"/>
    </source>
</evidence>
<keyword evidence="5 9" id="KW-0418">Kinase</keyword>
<dbReference type="SMART" id="SM00387">
    <property type="entry name" value="HATPase_c"/>
    <property type="match status" value="1"/>
</dbReference>
<dbReference type="HOGENOM" id="CLU_481147_0_0_2"/>
<evidence type="ECO:0000259" key="8">
    <source>
        <dbReference type="PROSITE" id="PS50109"/>
    </source>
</evidence>
<feature type="transmembrane region" description="Helical" evidence="7">
    <location>
        <begin position="86"/>
        <end position="107"/>
    </location>
</feature>
<dbReference type="Pfam" id="PF02518">
    <property type="entry name" value="HATPase_c"/>
    <property type="match status" value="1"/>
</dbReference>
<keyword evidence="10" id="KW-1185">Reference proteome</keyword>
<dbReference type="Gene3D" id="1.10.287.130">
    <property type="match status" value="1"/>
</dbReference>
<sequence>MANTTKSFISDGATSKEDQASLLTTLVKYTIVPSIPLVAIAIVSANLNLWVGNDTHHFYFELFAVVFAAIVAIYGLLRAYQTKDRFSLLIGLAYLTSAVIDALHASLSYNAANETLFLGYFIPQTWFAGRTFISSVMVIAILKYAVPPPVKTTLASSSSMPLADKEDVVLHEEKPDHYGYATNVVPSQQSSSVARRGGLLDKPLVSLSIIILTIVIATFLTVVSFFTVLPSIVINFPIHRPYELPPLILFSLALFFFYKKRVYRINDVFYKGILASLMLDVYSQIIMSYSANPFDTAHNVSHILKDASYFTNIISLALSSIQYNKIVKQNEQLIRASYERLKAADKIKDDFINIAAHELRTPLQPIISYSDLALNGVTDKEEALKVIDRQAKRLQKLSSDILDVSRIESGNLSYVIEKVRINEVIQEAANSQRLGLQDVEMQTRFATAPNMTIEADRGRIMQVLTNIISNAAKFTKQGFIRIETRSFAELNRLDIIISDTGPGIPAEILPNLFGKFVTKSTGTENYYGTGLGLFISKAIVSAHNGRISAHNGEAGGAVFEISLPITQDEKMKNRIAEL</sequence>
<dbReference type="SUPFAM" id="SSF55874">
    <property type="entry name" value="ATPase domain of HSP90 chaperone/DNA topoisomerase II/histidine kinase"/>
    <property type="match status" value="1"/>
</dbReference>
<protein>
    <recommendedName>
        <fullName evidence="2">histidine kinase</fullName>
        <ecNumber evidence="2">2.7.13.3</ecNumber>
    </recommendedName>
</protein>
<feature type="domain" description="Histidine kinase" evidence="8">
    <location>
        <begin position="354"/>
        <end position="567"/>
    </location>
</feature>
<dbReference type="GO" id="GO:0005886">
    <property type="term" value="C:plasma membrane"/>
    <property type="evidence" value="ECO:0007669"/>
    <property type="project" value="TreeGrafter"/>
</dbReference>
<dbReference type="EC" id="2.7.13.3" evidence="2"/>
<dbReference type="InterPro" id="IPR004358">
    <property type="entry name" value="Sig_transdc_His_kin-like_C"/>
</dbReference>
<dbReference type="EMBL" id="CP007174">
    <property type="protein sequence ID" value="AIF83986.1"/>
    <property type="molecule type" value="Genomic_DNA"/>
</dbReference>
<keyword evidence="7" id="KW-1133">Transmembrane helix</keyword>
<dbReference type="InterPro" id="IPR003661">
    <property type="entry name" value="HisK_dim/P_dom"/>
</dbReference>
<dbReference type="GO" id="GO:0000155">
    <property type="term" value="F:phosphorelay sensor kinase activity"/>
    <property type="evidence" value="ECO:0007669"/>
    <property type="project" value="InterPro"/>
</dbReference>
<feature type="transmembrane region" description="Helical" evidence="7">
    <location>
        <begin position="26"/>
        <end position="51"/>
    </location>
</feature>
<dbReference type="InterPro" id="IPR036097">
    <property type="entry name" value="HisK_dim/P_sf"/>
</dbReference>
<evidence type="ECO:0000256" key="6">
    <source>
        <dbReference type="ARBA" id="ARBA00023012"/>
    </source>
</evidence>
<evidence type="ECO:0000256" key="7">
    <source>
        <dbReference type="SAM" id="Phobius"/>
    </source>
</evidence>
<proteinExistence type="predicted"/>
<organism evidence="9 10">
    <name type="scientific">Candidatus Nitrososphaera evergladensis SR1</name>
    <dbReference type="NCBI Taxonomy" id="1459636"/>
    <lineage>
        <taxon>Archaea</taxon>
        <taxon>Nitrososphaerota</taxon>
        <taxon>Nitrososphaeria</taxon>
        <taxon>Nitrososphaerales</taxon>
        <taxon>Nitrososphaeraceae</taxon>
        <taxon>Nitrososphaera</taxon>
    </lineage>
</organism>
<dbReference type="CDD" id="cd00082">
    <property type="entry name" value="HisKA"/>
    <property type="match status" value="1"/>
</dbReference>
<evidence type="ECO:0000256" key="2">
    <source>
        <dbReference type="ARBA" id="ARBA00012438"/>
    </source>
</evidence>
<keyword evidence="3" id="KW-0597">Phosphoprotein</keyword>
<feature type="transmembrane region" description="Helical" evidence="7">
    <location>
        <begin position="204"/>
        <end position="229"/>
    </location>
</feature>
<dbReference type="PRINTS" id="PR00344">
    <property type="entry name" value="BCTRLSENSOR"/>
</dbReference>
<keyword evidence="7" id="KW-0472">Membrane</keyword>
<dbReference type="KEGG" id="nev:NTE_01927"/>
<dbReference type="Proteomes" id="UP000028194">
    <property type="component" value="Chromosome"/>
</dbReference>
<dbReference type="eggNOG" id="arCOG02358">
    <property type="taxonomic scope" value="Archaea"/>
</dbReference>
<dbReference type="OrthoDB" id="8127at2157"/>
<dbReference type="FunFam" id="1.10.287.130:FF:000001">
    <property type="entry name" value="Two-component sensor histidine kinase"/>
    <property type="match status" value="1"/>
</dbReference>
<dbReference type="InterPro" id="IPR033425">
    <property type="entry name" value="MASE3"/>
</dbReference>
<dbReference type="STRING" id="1459636.NTE_01927"/>
<evidence type="ECO:0000313" key="9">
    <source>
        <dbReference type="EMBL" id="AIF83986.1"/>
    </source>
</evidence>
<keyword evidence="6" id="KW-0902">Two-component regulatory system</keyword>
<reference evidence="9 10" key="1">
    <citation type="journal article" date="2014" name="PLoS ONE">
        <title>Genome Sequence of Candidatus Nitrososphaera evergladensis from Group I.1b Enriched from Everglades Soil Reveals Novel Genomic Features of the Ammonia-Oxidizing Archaea.</title>
        <authorList>
            <person name="Zhalnina K.V."/>
            <person name="Dias R."/>
            <person name="Leonard M.T."/>
            <person name="Dorr de Quadros P."/>
            <person name="Camargo F.A."/>
            <person name="Drew J.C."/>
            <person name="Farmerie W.G."/>
            <person name="Daroub S.H."/>
            <person name="Triplett E.W."/>
        </authorList>
    </citation>
    <scope>NUCLEOTIDE SEQUENCE [LARGE SCALE GENOMIC DNA]</scope>
    <source>
        <strain evidence="9 10">SR1</strain>
    </source>
</reference>
<name>A0A075MR10_9ARCH</name>
<dbReference type="Pfam" id="PF00512">
    <property type="entry name" value="HisKA"/>
    <property type="match status" value="1"/>
</dbReference>
<comment type="catalytic activity">
    <reaction evidence="1">
        <text>ATP + protein L-histidine = ADP + protein N-phospho-L-histidine.</text>
        <dbReference type="EC" id="2.7.13.3"/>
    </reaction>
</comment>
<dbReference type="GeneID" id="41597675"/>
<keyword evidence="4" id="KW-0808">Transferase</keyword>
<dbReference type="InterPro" id="IPR005467">
    <property type="entry name" value="His_kinase_dom"/>
</dbReference>
<dbReference type="AlphaFoldDB" id="A0A075MR10"/>
<dbReference type="RefSeq" id="WP_148700649.1">
    <property type="nucleotide sequence ID" value="NZ_CP007174.1"/>
</dbReference>
<feature type="transmembrane region" description="Helical" evidence="7">
    <location>
        <begin position="127"/>
        <end position="146"/>
    </location>
</feature>
<dbReference type="SMART" id="SM00388">
    <property type="entry name" value="HisKA"/>
    <property type="match status" value="1"/>
</dbReference>
<accession>A0A075MR10</accession>
<dbReference type="InterPro" id="IPR003594">
    <property type="entry name" value="HATPase_dom"/>
</dbReference>
<dbReference type="Pfam" id="PF17159">
    <property type="entry name" value="MASE3"/>
    <property type="match status" value="1"/>
</dbReference>
<feature type="transmembrane region" description="Helical" evidence="7">
    <location>
        <begin position="57"/>
        <end position="77"/>
    </location>
</feature>
<dbReference type="InterPro" id="IPR036890">
    <property type="entry name" value="HATPase_C_sf"/>
</dbReference>
<dbReference type="PANTHER" id="PTHR43047">
    <property type="entry name" value="TWO-COMPONENT HISTIDINE PROTEIN KINASE"/>
    <property type="match status" value="1"/>
</dbReference>
<evidence type="ECO:0000256" key="3">
    <source>
        <dbReference type="ARBA" id="ARBA00022553"/>
    </source>
</evidence>
<feature type="transmembrane region" description="Helical" evidence="7">
    <location>
        <begin position="241"/>
        <end position="258"/>
    </location>
</feature>
<evidence type="ECO:0000256" key="1">
    <source>
        <dbReference type="ARBA" id="ARBA00000085"/>
    </source>
</evidence>
<dbReference type="Gene3D" id="3.30.565.10">
    <property type="entry name" value="Histidine kinase-like ATPase, C-terminal domain"/>
    <property type="match status" value="1"/>
</dbReference>
<dbReference type="GO" id="GO:0009927">
    <property type="term" value="F:histidine phosphotransfer kinase activity"/>
    <property type="evidence" value="ECO:0007669"/>
    <property type="project" value="TreeGrafter"/>
</dbReference>
<gene>
    <name evidence="9" type="ORF">NTE_01927</name>
</gene>
<evidence type="ECO:0000256" key="4">
    <source>
        <dbReference type="ARBA" id="ARBA00022679"/>
    </source>
</evidence>
<dbReference type="SUPFAM" id="SSF47384">
    <property type="entry name" value="Homodimeric domain of signal transducing histidine kinase"/>
    <property type="match status" value="1"/>
</dbReference>
<evidence type="ECO:0000256" key="5">
    <source>
        <dbReference type="ARBA" id="ARBA00022777"/>
    </source>
</evidence>